<name>A0A421DQF2_9GAMM</name>
<comment type="caution">
    <text evidence="2">The sequence shown here is derived from an EMBL/GenBank/DDBJ whole genome shotgun (WGS) entry which is preliminary data.</text>
</comment>
<accession>A0A421DQF2</accession>
<keyword evidence="1" id="KW-0812">Transmembrane</keyword>
<dbReference type="Proteomes" id="UP000285648">
    <property type="component" value="Unassembled WGS sequence"/>
</dbReference>
<dbReference type="OrthoDB" id="6447640at2"/>
<reference evidence="2 3" key="1">
    <citation type="submission" date="2016-09" db="EMBL/GenBank/DDBJ databases">
        <authorList>
            <person name="Doonan J."/>
            <person name="Pachebat J.A."/>
            <person name="Golyshin P.N."/>
            <person name="Denman S."/>
            <person name="Mcdonald J.E."/>
        </authorList>
    </citation>
    <scope>NUCLEOTIDE SEQUENCE [LARGE SCALE GENOMIC DNA]</scope>
    <source>
        <strain evidence="2 3">NCPPB 3934</strain>
    </source>
</reference>
<dbReference type="AlphaFoldDB" id="A0A421DQF2"/>
<gene>
    <name evidence="2" type="ORF">BIY29_07455</name>
</gene>
<keyword evidence="1" id="KW-0472">Membrane</keyword>
<dbReference type="EMBL" id="MJLZ01000012">
    <property type="protein sequence ID" value="RLM25340.1"/>
    <property type="molecule type" value="Genomic_DNA"/>
</dbReference>
<protein>
    <submittedName>
        <fullName evidence="2">Uncharacterized protein</fullName>
    </submittedName>
</protein>
<keyword evidence="1" id="KW-1133">Transmembrane helix</keyword>
<organism evidence="2 3">
    <name type="scientific">Brenneria alni</name>
    <dbReference type="NCBI Taxonomy" id="71656"/>
    <lineage>
        <taxon>Bacteria</taxon>
        <taxon>Pseudomonadati</taxon>
        <taxon>Pseudomonadota</taxon>
        <taxon>Gammaproteobacteria</taxon>
        <taxon>Enterobacterales</taxon>
        <taxon>Pectobacteriaceae</taxon>
        <taxon>Brenneria</taxon>
    </lineage>
</organism>
<evidence type="ECO:0000313" key="3">
    <source>
        <dbReference type="Proteomes" id="UP000285648"/>
    </source>
</evidence>
<proteinExistence type="predicted"/>
<feature type="transmembrane region" description="Helical" evidence="1">
    <location>
        <begin position="121"/>
        <end position="142"/>
    </location>
</feature>
<keyword evidence="3" id="KW-1185">Reference proteome</keyword>
<feature type="transmembrane region" description="Helical" evidence="1">
    <location>
        <begin position="88"/>
        <end position="115"/>
    </location>
</feature>
<sequence length="176" mass="20277">MDRREEELHTLAEQVIGSLKQLPYDGQERQITISVGGNNPGSIHVGSVVNINHAPKRPPELHEMDDHTLQQIKRELISKRNESKRRSYFNIPSALFVGLALLAFGFVLWNIFLMYNGESHWLVLSENTLFLFLGWASLVMLAGKSMDKIRKIESRIINENQHTIDSIDVIFRRRDI</sequence>
<evidence type="ECO:0000313" key="2">
    <source>
        <dbReference type="EMBL" id="RLM25340.1"/>
    </source>
</evidence>
<evidence type="ECO:0000256" key="1">
    <source>
        <dbReference type="SAM" id="Phobius"/>
    </source>
</evidence>
<dbReference type="RefSeq" id="WP_121574556.1">
    <property type="nucleotide sequence ID" value="NZ_MJLZ01000012.1"/>
</dbReference>